<keyword evidence="1" id="KW-0472">Membrane</keyword>
<accession>A0ABT2TN13</accession>
<evidence type="ECO:0000259" key="2">
    <source>
        <dbReference type="Pfam" id="PF12158"/>
    </source>
</evidence>
<keyword evidence="1" id="KW-0812">Transmembrane</keyword>
<evidence type="ECO:0000256" key="1">
    <source>
        <dbReference type="SAM" id="Phobius"/>
    </source>
</evidence>
<feature type="transmembrane region" description="Helical" evidence="1">
    <location>
        <begin position="125"/>
        <end position="143"/>
    </location>
</feature>
<dbReference type="Proteomes" id="UP001652442">
    <property type="component" value="Unassembled WGS sequence"/>
</dbReference>
<feature type="transmembrane region" description="Helical" evidence="1">
    <location>
        <begin position="197"/>
        <end position="216"/>
    </location>
</feature>
<proteinExistence type="predicted"/>
<reference evidence="3 4" key="1">
    <citation type="journal article" date="2021" name="ISME Commun">
        <title>Automated analysis of genomic sequences facilitates high-throughput and comprehensive description of bacteria.</title>
        <authorList>
            <person name="Hitch T.C.A."/>
        </authorList>
    </citation>
    <scope>NUCLEOTIDE SEQUENCE [LARGE SCALE GENOMIC DNA]</scope>
    <source>
        <strain evidence="3 4">Sanger_109</strain>
    </source>
</reference>
<dbReference type="RefSeq" id="WP_158425819.1">
    <property type="nucleotide sequence ID" value="NZ_JAOQJQ010000005.1"/>
</dbReference>
<feature type="transmembrane region" description="Helical" evidence="1">
    <location>
        <begin position="7"/>
        <end position="27"/>
    </location>
</feature>
<feature type="transmembrane region" description="Helical" evidence="1">
    <location>
        <begin position="225"/>
        <end position="246"/>
    </location>
</feature>
<evidence type="ECO:0000313" key="3">
    <source>
        <dbReference type="EMBL" id="MCU6763181.1"/>
    </source>
</evidence>
<keyword evidence="1" id="KW-1133">Transmembrane helix</keyword>
<organism evidence="3 4">
    <name type="scientific">Brotonthovivens ammoniilytica</name>
    <dbReference type="NCBI Taxonomy" id="2981725"/>
    <lineage>
        <taxon>Bacteria</taxon>
        <taxon>Bacillati</taxon>
        <taxon>Bacillota</taxon>
        <taxon>Clostridia</taxon>
        <taxon>Lachnospirales</taxon>
        <taxon>Lachnospiraceae</taxon>
        <taxon>Brotonthovivens</taxon>
    </lineage>
</organism>
<feature type="domain" description="DUF3592" evidence="2">
    <location>
        <begin position="58"/>
        <end position="118"/>
    </location>
</feature>
<sequence length="395" mass="44961">MKVKIAGTLCLIITALVIGVFFLFWGIKGAVETGAVSRDYEITEGYLYDYEIYSKGEYSAAKRRSTNDTYRLIYHYYVDGQQYQISTDMGVGAVPERGTARDIYYDPDNPGEAILSGPGSNTFKIFFGLFFIAIPLFFIWILLPERKKEGRRPKKVSFNMLGVILGLTFMFFSYGCLFFITSAFSIRGIVNFYKTSFIFPMIIPLILFIGGGFLLIKSIFLNHKVIARICMVAGLSVLVIIIGFNLQNSSSNQTEKMISEKVDATVVNAILSERGFETADMPTTYWFIDESKLMYVVSGIRENTAFEFYEYSNGETTDGVYNRISYDISKELEPDEREAYENDLQNGGKIFSFNEDGKYSVVMYKDNIVIYAYSSQKQNEIQDILTELGYRSLHN</sequence>
<comment type="caution">
    <text evidence="3">The sequence shown here is derived from an EMBL/GenBank/DDBJ whole genome shotgun (WGS) entry which is preliminary data.</text>
</comment>
<gene>
    <name evidence="3" type="ORF">OCV88_12740</name>
</gene>
<name>A0ABT2TN13_9FIRM</name>
<keyword evidence="4" id="KW-1185">Reference proteome</keyword>
<evidence type="ECO:0000313" key="4">
    <source>
        <dbReference type="Proteomes" id="UP001652442"/>
    </source>
</evidence>
<dbReference type="InterPro" id="IPR021994">
    <property type="entry name" value="DUF3592"/>
</dbReference>
<protein>
    <submittedName>
        <fullName evidence="3">DUF3592 domain-containing protein</fullName>
    </submittedName>
</protein>
<feature type="transmembrane region" description="Helical" evidence="1">
    <location>
        <begin position="163"/>
        <end position="185"/>
    </location>
</feature>
<dbReference type="EMBL" id="JAOQJQ010000005">
    <property type="protein sequence ID" value="MCU6763181.1"/>
    <property type="molecule type" value="Genomic_DNA"/>
</dbReference>
<dbReference type="Pfam" id="PF12158">
    <property type="entry name" value="DUF3592"/>
    <property type="match status" value="1"/>
</dbReference>